<dbReference type="InParanoid" id="D8TAN9"/>
<feature type="compositionally biased region" description="Basic and acidic residues" evidence="1">
    <location>
        <begin position="10"/>
        <end position="28"/>
    </location>
</feature>
<name>D8TAN9_SELML</name>
<dbReference type="STRING" id="88036.D8TAN9"/>
<dbReference type="AlphaFoldDB" id="D8TAN9"/>
<feature type="compositionally biased region" description="Acidic residues" evidence="1">
    <location>
        <begin position="268"/>
        <end position="280"/>
    </location>
</feature>
<dbReference type="OrthoDB" id="39591at2759"/>
<sequence length="615" mass="70306">MGERKRKRAKDPIEEKGDGTVEDCDRTGELTGKNAGVNRKSDEDAGVEIAEGKEKKSRRKSKHPAPEESKNEDFEGEKEREEVEEEAGHEKKKRKRKHEDKDLVEEKISDGKKKLDGHEKTRKKNAGDGDREGGSSGADQISSKSTKHKEDAGVDVERIAKEDKKKKKKKKNVQGINVEEQENQPTVCDQSEIREDSTKVPLQSEKNKKLEKKKRGKRIASDDTADRKVSSDDQQRRKESRQENATANVDPVPSKRKRKKDKHAAALDDAESPEADDDQEHQEPERKKKKKKVDAVDVAEEQENNSAACDEKKKRKKKLEVAESQDDNKLKQREDERGSSDKQRKEKTKKAERPVSVETGGDLHTCTKNLGNHAESTIRNEKIKKKVSFGAAVVLNEAATEKKVHFGGVELQPTVPNERPLCERRLKDPLYNKKFTEEEDEAIRQAVRQFAETKGLDLHETYKLYLDRETPEQRRLGRELSKALVACLPERNPISVKYRAESVLDIFGQKGIWPPEEVERLQSLVLTHGKRWTLISKLLGRNKRAVATKYYYVNALQKRGKYSSEEIAKVTSTVHNVLAEYARLNVPRHREEDIPWRSIAAKLPGRPESHYRVLW</sequence>
<proteinExistence type="predicted"/>
<dbReference type="PANTHER" id="PTHR47430">
    <property type="entry name" value="GB|AAC33480.1"/>
    <property type="match status" value="1"/>
</dbReference>
<dbReference type="Gramene" id="EFJ06240">
    <property type="protein sequence ID" value="EFJ06240"/>
    <property type="gene ID" value="SELMODRAFT_448853"/>
</dbReference>
<organism evidence="4">
    <name type="scientific">Selaginella moellendorffii</name>
    <name type="common">Spikemoss</name>
    <dbReference type="NCBI Taxonomy" id="88036"/>
    <lineage>
        <taxon>Eukaryota</taxon>
        <taxon>Viridiplantae</taxon>
        <taxon>Streptophyta</taxon>
        <taxon>Embryophyta</taxon>
        <taxon>Tracheophyta</taxon>
        <taxon>Lycopodiopsida</taxon>
        <taxon>Selaginellales</taxon>
        <taxon>Selaginellaceae</taxon>
        <taxon>Selaginella</taxon>
    </lineage>
</organism>
<dbReference type="SUPFAM" id="SSF46689">
    <property type="entry name" value="Homeodomain-like"/>
    <property type="match status" value="1"/>
</dbReference>
<feature type="compositionally biased region" description="Basic residues" evidence="1">
    <location>
        <begin position="209"/>
        <end position="218"/>
    </location>
</feature>
<dbReference type="HOGENOM" id="CLU_444389_0_0_1"/>
<reference evidence="3 4" key="1">
    <citation type="journal article" date="2011" name="Science">
        <title>The Selaginella genome identifies genetic changes associated with the evolution of vascular plants.</title>
        <authorList>
            <person name="Banks J.A."/>
            <person name="Nishiyama T."/>
            <person name="Hasebe M."/>
            <person name="Bowman J.L."/>
            <person name="Gribskov M."/>
            <person name="dePamphilis C."/>
            <person name="Albert V.A."/>
            <person name="Aono N."/>
            <person name="Aoyama T."/>
            <person name="Ambrose B.A."/>
            <person name="Ashton N.W."/>
            <person name="Axtell M.J."/>
            <person name="Barker E."/>
            <person name="Barker M.S."/>
            <person name="Bennetzen J.L."/>
            <person name="Bonawitz N.D."/>
            <person name="Chapple C."/>
            <person name="Cheng C."/>
            <person name="Correa L.G."/>
            <person name="Dacre M."/>
            <person name="DeBarry J."/>
            <person name="Dreyer I."/>
            <person name="Elias M."/>
            <person name="Engstrom E.M."/>
            <person name="Estelle M."/>
            <person name="Feng L."/>
            <person name="Finet C."/>
            <person name="Floyd S.K."/>
            <person name="Frommer W.B."/>
            <person name="Fujita T."/>
            <person name="Gramzow L."/>
            <person name="Gutensohn M."/>
            <person name="Harholt J."/>
            <person name="Hattori M."/>
            <person name="Heyl A."/>
            <person name="Hirai T."/>
            <person name="Hiwatashi Y."/>
            <person name="Ishikawa M."/>
            <person name="Iwata M."/>
            <person name="Karol K.G."/>
            <person name="Koehler B."/>
            <person name="Kolukisaoglu U."/>
            <person name="Kubo M."/>
            <person name="Kurata T."/>
            <person name="Lalonde S."/>
            <person name="Li K."/>
            <person name="Li Y."/>
            <person name="Litt A."/>
            <person name="Lyons E."/>
            <person name="Manning G."/>
            <person name="Maruyama T."/>
            <person name="Michael T.P."/>
            <person name="Mikami K."/>
            <person name="Miyazaki S."/>
            <person name="Morinaga S."/>
            <person name="Murata T."/>
            <person name="Mueller-Roeber B."/>
            <person name="Nelson D.R."/>
            <person name="Obara M."/>
            <person name="Oguri Y."/>
            <person name="Olmstead R.G."/>
            <person name="Onodera N."/>
            <person name="Petersen B.L."/>
            <person name="Pils B."/>
            <person name="Prigge M."/>
            <person name="Rensing S.A."/>
            <person name="Riano-Pachon D.M."/>
            <person name="Roberts A.W."/>
            <person name="Sato Y."/>
            <person name="Scheller H.V."/>
            <person name="Schulz B."/>
            <person name="Schulz C."/>
            <person name="Shakirov E.V."/>
            <person name="Shibagaki N."/>
            <person name="Shinohara N."/>
            <person name="Shippen D.E."/>
            <person name="Soerensen I."/>
            <person name="Sotooka R."/>
            <person name="Sugimoto N."/>
            <person name="Sugita M."/>
            <person name="Sumikawa N."/>
            <person name="Tanurdzic M."/>
            <person name="Theissen G."/>
            <person name="Ulvskov P."/>
            <person name="Wakazuki S."/>
            <person name="Weng J.K."/>
            <person name="Willats W.W."/>
            <person name="Wipf D."/>
            <person name="Wolf P.G."/>
            <person name="Yang L."/>
            <person name="Zimmer A.D."/>
            <person name="Zhu Q."/>
            <person name="Mitros T."/>
            <person name="Hellsten U."/>
            <person name="Loque D."/>
            <person name="Otillar R."/>
            <person name="Salamov A."/>
            <person name="Schmutz J."/>
            <person name="Shapiro H."/>
            <person name="Lindquist E."/>
            <person name="Lucas S."/>
            <person name="Rokhsar D."/>
            <person name="Grigoriev I.V."/>
        </authorList>
    </citation>
    <scope>NUCLEOTIDE SEQUENCE [LARGE SCALE GENOMIC DNA]</scope>
</reference>
<dbReference type="InterPro" id="IPR009057">
    <property type="entry name" value="Homeodomain-like_sf"/>
</dbReference>
<feature type="compositionally biased region" description="Basic and acidic residues" evidence="1">
    <location>
        <begin position="99"/>
        <end position="133"/>
    </location>
</feature>
<dbReference type="PROSITE" id="PS50090">
    <property type="entry name" value="MYB_LIKE"/>
    <property type="match status" value="1"/>
</dbReference>
<gene>
    <name evidence="3" type="ORF">SELMODRAFT_448853</name>
</gene>
<dbReference type="EMBL" id="GL377704">
    <property type="protein sequence ID" value="EFJ06240.1"/>
    <property type="molecule type" value="Genomic_DNA"/>
</dbReference>
<dbReference type="Gene3D" id="1.10.10.60">
    <property type="entry name" value="Homeodomain-like"/>
    <property type="match status" value="1"/>
</dbReference>
<dbReference type="CDD" id="cd00167">
    <property type="entry name" value="SANT"/>
    <property type="match status" value="1"/>
</dbReference>
<dbReference type="Proteomes" id="UP000001514">
    <property type="component" value="Unassembled WGS sequence"/>
</dbReference>
<feature type="domain" description="Myb-like" evidence="2">
    <location>
        <begin position="509"/>
        <end position="556"/>
    </location>
</feature>
<evidence type="ECO:0000259" key="2">
    <source>
        <dbReference type="PROSITE" id="PS50090"/>
    </source>
</evidence>
<evidence type="ECO:0000256" key="1">
    <source>
        <dbReference type="SAM" id="MobiDB-lite"/>
    </source>
</evidence>
<dbReference type="eggNOG" id="KOG0051">
    <property type="taxonomic scope" value="Eukaryota"/>
</dbReference>
<dbReference type="PANTHER" id="PTHR47430:SF4">
    <property type="entry name" value="GB|AAC33480.1"/>
    <property type="match status" value="1"/>
</dbReference>
<feature type="compositionally biased region" description="Basic and acidic residues" evidence="1">
    <location>
        <begin position="148"/>
        <end position="163"/>
    </location>
</feature>
<dbReference type="KEGG" id="smo:SELMODRAFT_448853"/>
<keyword evidence="4" id="KW-1185">Reference proteome</keyword>
<dbReference type="SMART" id="SM00717">
    <property type="entry name" value="SANT"/>
    <property type="match status" value="2"/>
</dbReference>
<feature type="region of interest" description="Disordered" evidence="1">
    <location>
        <begin position="1"/>
        <end position="368"/>
    </location>
</feature>
<dbReference type="OMA" id="PECIYLE"/>
<protein>
    <recommendedName>
        <fullName evidence="2">Myb-like domain-containing protein</fullName>
    </recommendedName>
</protein>
<feature type="compositionally biased region" description="Basic and acidic residues" evidence="1">
    <location>
        <begin position="326"/>
        <end position="355"/>
    </location>
</feature>
<dbReference type="InterPro" id="IPR001005">
    <property type="entry name" value="SANT/Myb"/>
</dbReference>
<evidence type="ECO:0000313" key="3">
    <source>
        <dbReference type="EMBL" id="EFJ06240.1"/>
    </source>
</evidence>
<feature type="compositionally biased region" description="Basic and acidic residues" evidence="1">
    <location>
        <begin position="64"/>
        <end position="89"/>
    </location>
</feature>
<accession>D8TAN9</accession>
<dbReference type="Pfam" id="PF13921">
    <property type="entry name" value="Myb_DNA-bind_6"/>
    <property type="match status" value="1"/>
</dbReference>
<feature type="compositionally biased region" description="Basic and acidic residues" evidence="1">
    <location>
        <begin position="219"/>
        <end position="242"/>
    </location>
</feature>
<evidence type="ECO:0000313" key="4">
    <source>
        <dbReference type="Proteomes" id="UP000001514"/>
    </source>
</evidence>